<organism evidence="2 3">
    <name type="scientific">Candidatus Nomurabacteria bacterium RIFCSPHIGHO2_02_FULL_42_19</name>
    <dbReference type="NCBI Taxonomy" id="1801756"/>
    <lineage>
        <taxon>Bacteria</taxon>
        <taxon>Candidatus Nomuraibacteriota</taxon>
    </lineage>
</organism>
<dbReference type="EMBL" id="MFUG01000016">
    <property type="protein sequence ID" value="OGI75681.1"/>
    <property type="molecule type" value="Genomic_DNA"/>
</dbReference>
<dbReference type="STRING" id="1801756.A3C67_02725"/>
<accession>A0A1F6W198</accession>
<sequence>MVKDWTKIFNKYKGLWVALADDEETVVGSGKTLKEAKHQAQEKGYQSPIFSRMPETLDTYVGSI</sequence>
<protein>
    <recommendedName>
        <fullName evidence="1">DUF5678 domain-containing protein</fullName>
    </recommendedName>
</protein>
<dbReference type="AlphaFoldDB" id="A0A1F6W198"/>
<reference evidence="2 3" key="1">
    <citation type="journal article" date="2016" name="Nat. Commun.">
        <title>Thousands of microbial genomes shed light on interconnected biogeochemical processes in an aquifer system.</title>
        <authorList>
            <person name="Anantharaman K."/>
            <person name="Brown C.T."/>
            <person name="Hug L.A."/>
            <person name="Sharon I."/>
            <person name="Castelle C.J."/>
            <person name="Probst A.J."/>
            <person name="Thomas B.C."/>
            <person name="Singh A."/>
            <person name="Wilkins M.J."/>
            <person name="Karaoz U."/>
            <person name="Brodie E.L."/>
            <person name="Williams K.H."/>
            <person name="Hubbard S.S."/>
            <person name="Banfield J.F."/>
        </authorList>
    </citation>
    <scope>NUCLEOTIDE SEQUENCE [LARGE SCALE GENOMIC DNA]</scope>
</reference>
<evidence type="ECO:0000313" key="2">
    <source>
        <dbReference type="EMBL" id="OGI75681.1"/>
    </source>
</evidence>
<comment type="caution">
    <text evidence="2">The sequence shown here is derived from an EMBL/GenBank/DDBJ whole genome shotgun (WGS) entry which is preliminary data.</text>
</comment>
<name>A0A1F6W198_9BACT</name>
<dbReference type="Pfam" id="PF18929">
    <property type="entry name" value="DUF5678"/>
    <property type="match status" value="1"/>
</dbReference>
<dbReference type="Proteomes" id="UP000179275">
    <property type="component" value="Unassembled WGS sequence"/>
</dbReference>
<feature type="domain" description="DUF5678" evidence="1">
    <location>
        <begin position="7"/>
        <end position="45"/>
    </location>
</feature>
<evidence type="ECO:0000313" key="3">
    <source>
        <dbReference type="Proteomes" id="UP000179275"/>
    </source>
</evidence>
<evidence type="ECO:0000259" key="1">
    <source>
        <dbReference type="Pfam" id="PF18929"/>
    </source>
</evidence>
<gene>
    <name evidence="2" type="ORF">A3C67_02725</name>
</gene>
<dbReference type="InterPro" id="IPR043734">
    <property type="entry name" value="DUF5678"/>
</dbReference>
<proteinExistence type="predicted"/>